<feature type="chain" id="PRO_5045457768" description="Porin" evidence="1">
    <location>
        <begin position="22"/>
        <end position="480"/>
    </location>
</feature>
<feature type="signal peptide" evidence="1">
    <location>
        <begin position="1"/>
        <end position="21"/>
    </location>
</feature>
<comment type="caution">
    <text evidence="2">The sequence shown here is derived from an EMBL/GenBank/DDBJ whole genome shotgun (WGS) entry which is preliminary data.</text>
</comment>
<reference evidence="3" key="1">
    <citation type="journal article" date="2019" name="Int. J. Syst. Evol. Microbiol.">
        <title>The Global Catalogue of Microorganisms (GCM) 10K type strain sequencing project: providing services to taxonomists for standard genome sequencing and annotation.</title>
        <authorList>
            <consortium name="The Broad Institute Genomics Platform"/>
            <consortium name="The Broad Institute Genome Sequencing Center for Infectious Disease"/>
            <person name="Wu L."/>
            <person name="Ma J."/>
        </authorList>
    </citation>
    <scope>NUCLEOTIDE SEQUENCE [LARGE SCALE GENOMIC DNA]</scope>
    <source>
        <strain evidence="3">CCUG 60742</strain>
    </source>
</reference>
<organism evidence="2 3">
    <name type="scientific">Mucilaginibacter lutimaris</name>
    <dbReference type="NCBI Taxonomy" id="931629"/>
    <lineage>
        <taxon>Bacteria</taxon>
        <taxon>Pseudomonadati</taxon>
        <taxon>Bacteroidota</taxon>
        <taxon>Sphingobacteriia</taxon>
        <taxon>Sphingobacteriales</taxon>
        <taxon>Sphingobacteriaceae</taxon>
        <taxon>Mucilaginibacter</taxon>
    </lineage>
</organism>
<evidence type="ECO:0008006" key="4">
    <source>
        <dbReference type="Google" id="ProtNLM"/>
    </source>
</evidence>
<evidence type="ECO:0000256" key="1">
    <source>
        <dbReference type="SAM" id="SignalP"/>
    </source>
</evidence>
<keyword evidence="1" id="KW-0732">Signal</keyword>
<evidence type="ECO:0000313" key="3">
    <source>
        <dbReference type="Proteomes" id="UP001597073"/>
    </source>
</evidence>
<evidence type="ECO:0000313" key="2">
    <source>
        <dbReference type="EMBL" id="MFD0764603.1"/>
    </source>
</evidence>
<accession>A0ABW2ZEI2</accession>
<dbReference type="EMBL" id="JBHTIA010000003">
    <property type="protein sequence ID" value="MFD0764603.1"/>
    <property type="molecule type" value="Genomic_DNA"/>
</dbReference>
<gene>
    <name evidence="2" type="ORF">ACFQZI_07040</name>
</gene>
<protein>
    <recommendedName>
        <fullName evidence="4">Porin</fullName>
    </recommendedName>
</protein>
<dbReference type="Proteomes" id="UP001597073">
    <property type="component" value="Unassembled WGS sequence"/>
</dbReference>
<name>A0ABW2ZEI2_9SPHI</name>
<dbReference type="RefSeq" id="WP_377140311.1">
    <property type="nucleotide sequence ID" value="NZ_JBHTIA010000003.1"/>
</dbReference>
<keyword evidence="3" id="KW-1185">Reference proteome</keyword>
<proteinExistence type="predicted"/>
<sequence length="480" mass="52532">MKLFKLSFCIICCCYSQAIFAQGGSPDYKDGMTVRLDSTGKKYIRFMTWATFWARRTSANPGTAINGVAKNNWSDFSLRQFRFVTYSQLSPRYLILADIGIDNQAFSSGGSAGGGNTGNGGPAFSGTLGKKPALYLHDLWNEYAIIPDKNPGNGKANPASVYIGTGLHYWNGVSRMTSAGSANYLAVDVPLYNWPLVDLSDQFARQIGVYVKGNIGPVSYRWAVNKPFTVLSSATAFQAGSRDSSFAVDNNATGKMATTGYAAWQFFERENNQLPYFTGTYVGTKKVLNVGAGYYNSAEGTVTQAGNTTNSELIRHAVTLWAVDAFADLPFGGKDKNWAFTGYTVFYHYNFGPNYLRYGSIINENVSAAQNYSGNISQAGFGNSAPLIGTGTSWFTQAGILLPKTFSGKSTRLQPFGEFSLEKFERFKDATFTYWSAGGNIYLDGHHARISLKYQTRPIVIGDRQAFSKGSFIIATQVFL</sequence>